<dbReference type="RefSeq" id="WP_344299822.1">
    <property type="nucleotide sequence ID" value="NZ_BAAAQW010000006.1"/>
</dbReference>
<organism evidence="11 12">
    <name type="scientific">Sinomonas flava</name>
    <dbReference type="NCBI Taxonomy" id="496857"/>
    <lineage>
        <taxon>Bacteria</taxon>
        <taxon>Bacillati</taxon>
        <taxon>Actinomycetota</taxon>
        <taxon>Actinomycetes</taxon>
        <taxon>Micrococcales</taxon>
        <taxon>Micrococcaceae</taxon>
        <taxon>Sinomonas</taxon>
    </lineage>
</organism>
<keyword evidence="8" id="KW-0472">Membrane</keyword>
<dbReference type="Gene3D" id="3.40.50.300">
    <property type="entry name" value="P-loop containing nucleotide triphosphate hydrolases"/>
    <property type="match status" value="1"/>
</dbReference>
<evidence type="ECO:0000313" key="12">
    <source>
        <dbReference type="Proteomes" id="UP001500432"/>
    </source>
</evidence>
<dbReference type="SMART" id="SM00382">
    <property type="entry name" value="AAA"/>
    <property type="match status" value="1"/>
</dbReference>
<accession>A0ABN3BV75</accession>
<dbReference type="InterPro" id="IPR050086">
    <property type="entry name" value="MetN_ABC_transporter-like"/>
</dbReference>
<dbReference type="PANTHER" id="PTHR43166:SF9">
    <property type="entry name" value="GLUTAMATE_ASPARTATE IMPORT ATP-BINDING PROTEIN GLTL"/>
    <property type="match status" value="1"/>
</dbReference>
<dbReference type="PROSITE" id="PS00211">
    <property type="entry name" value="ABC_TRANSPORTER_1"/>
    <property type="match status" value="1"/>
</dbReference>
<comment type="caution">
    <text evidence="11">The sequence shown here is derived from an EMBL/GenBank/DDBJ whole genome shotgun (WGS) entry which is preliminary data.</text>
</comment>
<keyword evidence="3" id="KW-0813">Transport</keyword>
<dbReference type="SUPFAM" id="SSF52540">
    <property type="entry name" value="P-loop containing nucleoside triphosphate hydrolases"/>
    <property type="match status" value="1"/>
</dbReference>
<keyword evidence="4" id="KW-1003">Cell membrane</keyword>
<keyword evidence="12" id="KW-1185">Reference proteome</keyword>
<comment type="similarity">
    <text evidence="2">Belongs to the ABC transporter superfamily.</text>
</comment>
<protein>
    <submittedName>
        <fullName evidence="11">Ectoine/hydroxyectoine ABC transporter ATP-binding protein EhuA</fullName>
    </submittedName>
</protein>
<proteinExistence type="inferred from homology"/>
<evidence type="ECO:0000256" key="3">
    <source>
        <dbReference type="ARBA" id="ARBA00022448"/>
    </source>
</evidence>
<dbReference type="PANTHER" id="PTHR43166">
    <property type="entry name" value="AMINO ACID IMPORT ATP-BINDING PROTEIN"/>
    <property type="match status" value="1"/>
</dbReference>
<evidence type="ECO:0000256" key="8">
    <source>
        <dbReference type="ARBA" id="ARBA00023136"/>
    </source>
</evidence>
<evidence type="ECO:0000256" key="9">
    <source>
        <dbReference type="SAM" id="MobiDB-lite"/>
    </source>
</evidence>
<keyword evidence="7" id="KW-0029">Amino-acid transport</keyword>
<evidence type="ECO:0000256" key="5">
    <source>
        <dbReference type="ARBA" id="ARBA00022741"/>
    </source>
</evidence>
<evidence type="ECO:0000256" key="4">
    <source>
        <dbReference type="ARBA" id="ARBA00022475"/>
    </source>
</evidence>
<sequence>MRPSTDPAPAGHTIPRGDGQAESGPVISFEDVSKSWGSNQVLSSLNFDVRPGEKVSIIGPSGSGKTTILRILMTLESPTEGIVTVDGDVLWKVAPGEKPKETRQLRQTRRKIGMVFQQFNLFPHMTALENVIEAPIHVLGMGKAEARERAADLLSLVGLGKHMNHTPPQLSGGQQQRVAIARALAMRPKVMLFDEPTSALDPELIGEVLGVIRNLAHTTDMTMLMVTHEMRFAEEISDRVVMFDHGRAVESGPPEQIFKNPLEDRTRTFLRAVLQH</sequence>
<dbReference type="PIRSF" id="PIRSF039085">
    <property type="entry name" value="ABC_ATPase_HisP"/>
    <property type="match status" value="1"/>
</dbReference>
<dbReference type="PROSITE" id="PS50893">
    <property type="entry name" value="ABC_TRANSPORTER_2"/>
    <property type="match status" value="1"/>
</dbReference>
<feature type="domain" description="ABC transporter" evidence="10">
    <location>
        <begin position="27"/>
        <end position="270"/>
    </location>
</feature>
<dbReference type="NCBIfam" id="TIGR03005">
    <property type="entry name" value="ectoine_ehuA"/>
    <property type="match status" value="1"/>
</dbReference>
<evidence type="ECO:0000313" key="11">
    <source>
        <dbReference type="EMBL" id="GAA2200761.1"/>
    </source>
</evidence>
<evidence type="ECO:0000259" key="10">
    <source>
        <dbReference type="PROSITE" id="PS50893"/>
    </source>
</evidence>
<dbReference type="GO" id="GO:0005524">
    <property type="term" value="F:ATP binding"/>
    <property type="evidence" value="ECO:0007669"/>
    <property type="project" value="UniProtKB-KW"/>
</dbReference>
<dbReference type="InterPro" id="IPR030679">
    <property type="entry name" value="ABC_ATPase_HisP-typ"/>
</dbReference>
<dbReference type="Pfam" id="PF00005">
    <property type="entry name" value="ABC_tran"/>
    <property type="match status" value="1"/>
</dbReference>
<feature type="region of interest" description="Disordered" evidence="9">
    <location>
        <begin position="1"/>
        <end position="24"/>
    </location>
</feature>
<dbReference type="InterPro" id="IPR027417">
    <property type="entry name" value="P-loop_NTPase"/>
</dbReference>
<reference evidence="11 12" key="1">
    <citation type="journal article" date="2019" name="Int. J. Syst. Evol. Microbiol.">
        <title>The Global Catalogue of Microorganisms (GCM) 10K type strain sequencing project: providing services to taxonomists for standard genome sequencing and annotation.</title>
        <authorList>
            <consortium name="The Broad Institute Genomics Platform"/>
            <consortium name="The Broad Institute Genome Sequencing Center for Infectious Disease"/>
            <person name="Wu L."/>
            <person name="Ma J."/>
        </authorList>
    </citation>
    <scope>NUCLEOTIDE SEQUENCE [LARGE SCALE GENOMIC DNA]</scope>
    <source>
        <strain evidence="11 12">JCM 16034</strain>
    </source>
</reference>
<evidence type="ECO:0000256" key="7">
    <source>
        <dbReference type="ARBA" id="ARBA00022970"/>
    </source>
</evidence>
<evidence type="ECO:0000256" key="6">
    <source>
        <dbReference type="ARBA" id="ARBA00022840"/>
    </source>
</evidence>
<dbReference type="CDD" id="cd03262">
    <property type="entry name" value="ABC_HisP_GlnQ"/>
    <property type="match status" value="1"/>
</dbReference>
<dbReference type="Proteomes" id="UP001500432">
    <property type="component" value="Unassembled WGS sequence"/>
</dbReference>
<name>A0ABN3BV75_9MICC</name>
<dbReference type="InterPro" id="IPR003439">
    <property type="entry name" value="ABC_transporter-like_ATP-bd"/>
</dbReference>
<keyword evidence="6 11" id="KW-0067">ATP-binding</keyword>
<evidence type="ECO:0000256" key="1">
    <source>
        <dbReference type="ARBA" id="ARBA00004202"/>
    </source>
</evidence>
<evidence type="ECO:0000256" key="2">
    <source>
        <dbReference type="ARBA" id="ARBA00005417"/>
    </source>
</evidence>
<keyword evidence="5" id="KW-0547">Nucleotide-binding</keyword>
<dbReference type="InterPro" id="IPR014343">
    <property type="entry name" value="Ectoine_EhuA"/>
</dbReference>
<dbReference type="InterPro" id="IPR017871">
    <property type="entry name" value="ABC_transporter-like_CS"/>
</dbReference>
<gene>
    <name evidence="11" type="primary">ehuA</name>
    <name evidence="11" type="ORF">GCM10009849_22510</name>
</gene>
<comment type="subcellular location">
    <subcellularLocation>
        <location evidence="1">Cell membrane</location>
        <topology evidence="1">Peripheral membrane protein</topology>
    </subcellularLocation>
</comment>
<dbReference type="EMBL" id="BAAAQW010000006">
    <property type="protein sequence ID" value="GAA2200761.1"/>
    <property type="molecule type" value="Genomic_DNA"/>
</dbReference>
<dbReference type="InterPro" id="IPR003593">
    <property type="entry name" value="AAA+_ATPase"/>
</dbReference>